<feature type="transmembrane region" description="Helical" evidence="5">
    <location>
        <begin position="53"/>
        <end position="76"/>
    </location>
</feature>
<dbReference type="PANTHER" id="PTHR43424:SF1">
    <property type="entry name" value="LOCUS PUTATIVE PROTEIN 1-RELATED"/>
    <property type="match status" value="1"/>
</dbReference>
<dbReference type="PANTHER" id="PTHR43424">
    <property type="entry name" value="LOCUS PUTATIVE PROTEIN 1-RELATED"/>
    <property type="match status" value="1"/>
</dbReference>
<dbReference type="RefSeq" id="WP_073105375.1">
    <property type="nucleotide sequence ID" value="NZ_FQZY01000010.1"/>
</dbReference>
<keyword evidence="4 5" id="KW-0472">Membrane</keyword>
<dbReference type="STRING" id="1121950.SAMN02745243_00768"/>
<feature type="transmembrane region" description="Helical" evidence="5">
    <location>
        <begin position="96"/>
        <end position="116"/>
    </location>
</feature>
<name>A0A1M6JXW4_9FIRM</name>
<dbReference type="InterPro" id="IPR002797">
    <property type="entry name" value="Polysacc_synth"/>
</dbReference>
<feature type="transmembrane region" description="Helical" evidence="5">
    <location>
        <begin position="29"/>
        <end position="47"/>
    </location>
</feature>
<evidence type="ECO:0000256" key="1">
    <source>
        <dbReference type="ARBA" id="ARBA00004141"/>
    </source>
</evidence>
<protein>
    <submittedName>
        <fullName evidence="6">Membrane protein involved in the export of O-antigen and teichoic acid</fullName>
    </submittedName>
</protein>
<evidence type="ECO:0000256" key="3">
    <source>
        <dbReference type="ARBA" id="ARBA00022989"/>
    </source>
</evidence>
<evidence type="ECO:0000256" key="5">
    <source>
        <dbReference type="SAM" id="Phobius"/>
    </source>
</evidence>
<evidence type="ECO:0000313" key="7">
    <source>
        <dbReference type="Proteomes" id="UP000184301"/>
    </source>
</evidence>
<feature type="transmembrane region" description="Helical" evidence="5">
    <location>
        <begin position="363"/>
        <end position="387"/>
    </location>
</feature>
<keyword evidence="2 5" id="KW-0812">Transmembrane</keyword>
<feature type="transmembrane region" description="Helical" evidence="5">
    <location>
        <begin position="285"/>
        <end position="304"/>
    </location>
</feature>
<gene>
    <name evidence="6" type="ORF">SAMN02745243_00768</name>
</gene>
<dbReference type="InterPro" id="IPR052556">
    <property type="entry name" value="PolySynth_Transporter"/>
</dbReference>
<dbReference type="Proteomes" id="UP000184301">
    <property type="component" value="Unassembled WGS sequence"/>
</dbReference>
<organism evidence="6 7">
    <name type="scientific">Hespellia stercorisuis DSM 15480</name>
    <dbReference type="NCBI Taxonomy" id="1121950"/>
    <lineage>
        <taxon>Bacteria</taxon>
        <taxon>Bacillati</taxon>
        <taxon>Bacillota</taxon>
        <taxon>Clostridia</taxon>
        <taxon>Lachnospirales</taxon>
        <taxon>Lachnospiraceae</taxon>
        <taxon>Hespellia</taxon>
    </lineage>
</organism>
<feature type="transmembrane region" description="Helical" evidence="5">
    <location>
        <begin position="334"/>
        <end position="357"/>
    </location>
</feature>
<dbReference type="OrthoDB" id="9815702at2"/>
<keyword evidence="3 5" id="KW-1133">Transmembrane helix</keyword>
<evidence type="ECO:0000313" key="6">
    <source>
        <dbReference type="EMBL" id="SHJ51471.1"/>
    </source>
</evidence>
<feature type="transmembrane region" description="Helical" evidence="5">
    <location>
        <begin position="182"/>
        <end position="203"/>
    </location>
</feature>
<dbReference type="AlphaFoldDB" id="A0A1M6JXW4"/>
<feature type="transmembrane region" description="Helical" evidence="5">
    <location>
        <begin position="422"/>
        <end position="443"/>
    </location>
</feature>
<dbReference type="EMBL" id="FQZY01000010">
    <property type="protein sequence ID" value="SHJ51471.1"/>
    <property type="molecule type" value="Genomic_DNA"/>
</dbReference>
<dbReference type="Pfam" id="PF01943">
    <property type="entry name" value="Polysacc_synt"/>
    <property type="match status" value="1"/>
</dbReference>
<dbReference type="GO" id="GO:0016020">
    <property type="term" value="C:membrane"/>
    <property type="evidence" value="ECO:0007669"/>
    <property type="project" value="UniProtKB-SubCell"/>
</dbReference>
<accession>A0A1M6JXW4</accession>
<sequence length="464" mass="51668">MSKLLEKLKKNPYAAKFLTNTGWLIFDKVFHMALSLVVTGMVSRYLGTEKYGYLSYGLAFIEIFTIVCKLGIDGIIVNELVKQREKNGEILGTTIVLRLISSLLSLALTAVFVWVLNPGKMVILAITMIQSVSLIFVAFDTLDYYFQSVLQSKYVALARSISYPLVCLLRLILVLVKAQVAWFAWATVLDAVTIGIVLVYFYYKSTAKLRLDEAVLTNTEPVDGDDGTQTLAGTKRYKLKFSMSMTRYLMSHSYHFIAVSLLVTIYTQMDKLMVGYLSTQTEVGLYSAGMLVANLWIFIPNAIIDSGRPLIMTLKAEGREEEYQKRMKQLSAGIIWVSILAGVFFSAAGTFVVWIIFGKDFMAAATVLRILIWSRLFSLLGTVRSVWMLCEKQEKDIKYFIGLGAAVNVVLNAVLIPQIGAAGAAVATLVTEVVSSFIATGAYKKTRPLCKMYLEALLLKGVWK</sequence>
<keyword evidence="7" id="KW-1185">Reference proteome</keyword>
<feature type="transmembrane region" description="Helical" evidence="5">
    <location>
        <begin position="154"/>
        <end position="176"/>
    </location>
</feature>
<proteinExistence type="predicted"/>
<dbReference type="CDD" id="cd13128">
    <property type="entry name" value="MATE_Wzx_like"/>
    <property type="match status" value="1"/>
</dbReference>
<feature type="transmembrane region" description="Helical" evidence="5">
    <location>
        <begin position="122"/>
        <end position="142"/>
    </location>
</feature>
<feature type="transmembrane region" description="Helical" evidence="5">
    <location>
        <begin position="399"/>
        <end position="416"/>
    </location>
</feature>
<evidence type="ECO:0000256" key="2">
    <source>
        <dbReference type="ARBA" id="ARBA00022692"/>
    </source>
</evidence>
<evidence type="ECO:0000256" key="4">
    <source>
        <dbReference type="ARBA" id="ARBA00023136"/>
    </source>
</evidence>
<comment type="subcellular location">
    <subcellularLocation>
        <location evidence="1">Membrane</location>
        <topology evidence="1">Multi-pass membrane protein</topology>
    </subcellularLocation>
</comment>
<reference evidence="6 7" key="1">
    <citation type="submission" date="2016-11" db="EMBL/GenBank/DDBJ databases">
        <authorList>
            <person name="Jaros S."/>
            <person name="Januszkiewicz K."/>
            <person name="Wedrychowicz H."/>
        </authorList>
    </citation>
    <scope>NUCLEOTIDE SEQUENCE [LARGE SCALE GENOMIC DNA]</scope>
    <source>
        <strain evidence="6 7">DSM 15480</strain>
    </source>
</reference>
<feature type="transmembrane region" description="Helical" evidence="5">
    <location>
        <begin position="245"/>
        <end position="265"/>
    </location>
</feature>